<name>A0A0A1USJ4_9HYPO</name>
<evidence type="ECO:0000313" key="5">
    <source>
        <dbReference type="Proteomes" id="UP000030151"/>
    </source>
</evidence>
<evidence type="ECO:0000256" key="1">
    <source>
        <dbReference type="SAM" id="MobiDB-lite"/>
    </source>
</evidence>
<feature type="compositionally biased region" description="Polar residues" evidence="1">
    <location>
        <begin position="131"/>
        <end position="145"/>
    </location>
</feature>
<dbReference type="InterPro" id="IPR014044">
    <property type="entry name" value="CAP_dom"/>
</dbReference>
<feature type="compositionally biased region" description="Basic and acidic residues" evidence="1">
    <location>
        <begin position="24"/>
        <end position="36"/>
    </location>
</feature>
<dbReference type="EMBL" id="JELW01000024">
    <property type="protein sequence ID" value="EXU98702.1"/>
    <property type="molecule type" value="Genomic_DNA"/>
</dbReference>
<feature type="chain" id="PRO_5013085123" evidence="2">
    <location>
        <begin position="16"/>
        <end position="388"/>
    </location>
</feature>
<feature type="compositionally biased region" description="Acidic residues" evidence="1">
    <location>
        <begin position="183"/>
        <end position="209"/>
    </location>
</feature>
<sequence length="388" mass="43275">MRVPLLVAALPLVSALPRGLLDQRPADTVDPNRGRAADVSWNGQNDYFSSRGRDRHPSWQGKDRDPSWQGKDRDPSWQGKDNDPSWQGKDNDPSWQGKDNDPSWNGPGWPEHPYRPDFPEENDKPEVNDQPEANDQPEVNNQPEVNDQAEVNDKSEVNNQPEDNNQQEDNDQQEDNNQQEGNDQQEDDCPAEDDGLADDNDQSEDDCPSEDNTSATTTSAPDKPVATQTEHVVSATPSPTEAPSGTNKDLYMPIVDKWLPALNLRPLKYDAELAKTALQCSELSNGDLKHCPHEGNAQIMAPGNETAFEHVFVGGWLGERSDLFPDQEVWRNFSKAWDYRGQTDHADYLADQGTYDNGKPLKLTKIGCGWAGGSNGGQQWNMWTCDLA</sequence>
<protein>
    <submittedName>
        <fullName evidence="4">Cysteine-rich secretory protein</fullName>
    </submittedName>
</protein>
<comment type="caution">
    <text evidence="4">The sequence shown here is derived from an EMBL/GenBank/DDBJ whole genome shotgun (WGS) entry which is preliminary data.</text>
</comment>
<dbReference type="eggNOG" id="ENOG502R2FP">
    <property type="taxonomic scope" value="Eukaryota"/>
</dbReference>
<feature type="domain" description="SCP" evidence="3">
    <location>
        <begin position="260"/>
        <end position="386"/>
    </location>
</feature>
<evidence type="ECO:0000256" key="2">
    <source>
        <dbReference type="SAM" id="SignalP"/>
    </source>
</evidence>
<feature type="compositionally biased region" description="Basic and acidic residues" evidence="1">
    <location>
        <begin position="51"/>
        <end position="83"/>
    </location>
</feature>
<feature type="compositionally biased region" description="Polar residues" evidence="1">
    <location>
        <begin position="210"/>
        <end position="247"/>
    </location>
</feature>
<dbReference type="OrthoDB" id="4940977at2759"/>
<feature type="region of interest" description="Disordered" evidence="1">
    <location>
        <begin position="18"/>
        <end position="248"/>
    </location>
</feature>
<feature type="signal peptide" evidence="2">
    <location>
        <begin position="1"/>
        <end position="15"/>
    </location>
</feature>
<dbReference type="AlphaFoldDB" id="A0A0A1USJ4"/>
<feature type="compositionally biased region" description="Acidic residues" evidence="1">
    <location>
        <begin position="165"/>
        <end position="174"/>
    </location>
</feature>
<organism evidence="4 5">
    <name type="scientific">Metarhizium robertsii</name>
    <dbReference type="NCBI Taxonomy" id="568076"/>
    <lineage>
        <taxon>Eukaryota</taxon>
        <taxon>Fungi</taxon>
        <taxon>Dikarya</taxon>
        <taxon>Ascomycota</taxon>
        <taxon>Pezizomycotina</taxon>
        <taxon>Sordariomycetes</taxon>
        <taxon>Hypocreomycetidae</taxon>
        <taxon>Hypocreales</taxon>
        <taxon>Clavicipitaceae</taxon>
        <taxon>Metarhizium</taxon>
    </lineage>
</organism>
<dbReference type="HOGENOM" id="CLU_037232_0_0_1"/>
<evidence type="ECO:0000313" key="4">
    <source>
        <dbReference type="EMBL" id="EXU98702.1"/>
    </source>
</evidence>
<evidence type="ECO:0000259" key="3">
    <source>
        <dbReference type="Pfam" id="PF00188"/>
    </source>
</evidence>
<reference evidence="4 5" key="1">
    <citation type="submission" date="2014-02" db="EMBL/GenBank/DDBJ databases">
        <title>The genome sequence of the entomopathogenic fungus Metarhizium robertsii ARSEF 2575.</title>
        <authorList>
            <person name="Giuliano Garisto Donzelli B."/>
            <person name="Roe B.A."/>
            <person name="Macmil S.L."/>
            <person name="Krasnoff S.B."/>
            <person name="Gibson D.M."/>
        </authorList>
    </citation>
    <scope>NUCLEOTIDE SEQUENCE [LARGE SCALE GENOMIC DNA]</scope>
    <source>
        <strain evidence="4 5">ARSEF 2575</strain>
    </source>
</reference>
<feature type="compositionally biased region" description="Basic and acidic residues" evidence="1">
    <location>
        <begin position="112"/>
        <end position="127"/>
    </location>
</feature>
<dbReference type="Pfam" id="PF00188">
    <property type="entry name" value="CAP"/>
    <property type="match status" value="1"/>
</dbReference>
<dbReference type="Proteomes" id="UP000030151">
    <property type="component" value="Unassembled WGS sequence"/>
</dbReference>
<gene>
    <name evidence="4" type="ORF">X797_008176</name>
</gene>
<accession>A0A0A1USJ4</accession>
<proteinExistence type="predicted"/>
<keyword evidence="2" id="KW-0732">Signal</keyword>